<sequence>MMTHLALEAYQIGWICALPIEVAAAKQMLDENFGILDEQDSRDTNSYTLGRVGRHYVVIAGLPGGQYGTTSATTVAINMMRTFSRSMRIGLMVGIGGGIPSDKHDVRLGDVVVSYPEGICGGVLQYDLGKAVEEGRLQRTGSLNNPPRSLLTAVANMRASALTDDPSYPEYIEKAIGRNDRTRESFGRPDPSTDRLFQIKHEHPTTAATCEDCPSEWEEFRKERKRADPQAYYGIIASGNAIVKHGATRERLRQETGALCLEMEAAGLMMDFPCIVVRGICDYADSHKNKQWQGYAALAAASYAKELLSYVPVGQVSEENLVTEICEIVNKVEELTKGMERAFHQQEDYHRENMLRSLTKEQQKCHQAFKTSTYEQYKNINPDRAEGTCRWILENP</sequence>
<reference evidence="2 3" key="1">
    <citation type="journal article" date="2016" name="PLoS Pathog.">
        <title>Biosynthesis of antibiotic leucinostatins in bio-control fungus Purpureocillium lilacinum and their inhibition on phytophthora revealed by genome mining.</title>
        <authorList>
            <person name="Wang G."/>
            <person name="Liu Z."/>
            <person name="Lin R."/>
            <person name="Li E."/>
            <person name="Mao Z."/>
            <person name="Ling J."/>
            <person name="Yang Y."/>
            <person name="Yin W.B."/>
            <person name="Xie B."/>
        </authorList>
    </citation>
    <scope>NUCLEOTIDE SEQUENCE [LARGE SCALE GENOMIC DNA]</scope>
    <source>
        <strain evidence="2">170</strain>
    </source>
</reference>
<comment type="caution">
    <text evidence="2">The sequence shown here is derived from an EMBL/GenBank/DDBJ whole genome shotgun (WGS) entry which is preliminary data.</text>
</comment>
<dbReference type="SUPFAM" id="SSF53167">
    <property type="entry name" value="Purine and uridine phosphorylases"/>
    <property type="match status" value="1"/>
</dbReference>
<dbReference type="InterPro" id="IPR035994">
    <property type="entry name" value="Nucleoside_phosphorylase_sf"/>
</dbReference>
<dbReference type="PANTHER" id="PTHR46082">
    <property type="entry name" value="ATP/GTP-BINDING PROTEIN-RELATED"/>
    <property type="match status" value="1"/>
</dbReference>
<dbReference type="GeneID" id="33936311"/>
<feature type="domain" description="Nucleoside phosphorylase" evidence="1">
    <location>
        <begin position="191"/>
        <end position="292"/>
    </location>
</feature>
<dbReference type="GO" id="GO:0003824">
    <property type="term" value="F:catalytic activity"/>
    <property type="evidence" value="ECO:0007669"/>
    <property type="project" value="InterPro"/>
</dbReference>
<dbReference type="Proteomes" id="UP000078397">
    <property type="component" value="Unassembled WGS sequence"/>
</dbReference>
<name>A0A179F2S4_METCM</name>
<dbReference type="EMBL" id="LSBJ02000011">
    <property type="protein sequence ID" value="OAQ59453.2"/>
    <property type="molecule type" value="Genomic_DNA"/>
</dbReference>
<dbReference type="GO" id="GO:0009116">
    <property type="term" value="P:nucleoside metabolic process"/>
    <property type="evidence" value="ECO:0007669"/>
    <property type="project" value="InterPro"/>
</dbReference>
<organism evidence="2 3">
    <name type="scientific">Pochonia chlamydosporia 170</name>
    <dbReference type="NCBI Taxonomy" id="1380566"/>
    <lineage>
        <taxon>Eukaryota</taxon>
        <taxon>Fungi</taxon>
        <taxon>Dikarya</taxon>
        <taxon>Ascomycota</taxon>
        <taxon>Pezizomycotina</taxon>
        <taxon>Sordariomycetes</taxon>
        <taxon>Hypocreomycetidae</taxon>
        <taxon>Hypocreales</taxon>
        <taxon>Clavicipitaceae</taxon>
        <taxon>Pochonia</taxon>
    </lineage>
</organism>
<keyword evidence="3" id="KW-1185">Reference proteome</keyword>
<dbReference type="InterPro" id="IPR000845">
    <property type="entry name" value="Nucleoside_phosphorylase_d"/>
</dbReference>
<evidence type="ECO:0000313" key="2">
    <source>
        <dbReference type="EMBL" id="OAQ59453.2"/>
    </source>
</evidence>
<dbReference type="AlphaFoldDB" id="A0A179F2S4"/>
<dbReference type="PANTHER" id="PTHR46082:SF11">
    <property type="entry name" value="AAA+ ATPASE DOMAIN-CONTAINING PROTEIN-RELATED"/>
    <property type="match status" value="1"/>
</dbReference>
<dbReference type="STRING" id="1380566.A0A179F2S4"/>
<gene>
    <name evidence="2" type="ORF">VFPPC_10512</name>
</gene>
<dbReference type="OrthoDB" id="4959772at2759"/>
<evidence type="ECO:0000259" key="1">
    <source>
        <dbReference type="Pfam" id="PF01048"/>
    </source>
</evidence>
<dbReference type="Pfam" id="PF01048">
    <property type="entry name" value="PNP_UDP_1"/>
    <property type="match status" value="1"/>
</dbReference>
<evidence type="ECO:0000313" key="3">
    <source>
        <dbReference type="Proteomes" id="UP000078397"/>
    </source>
</evidence>
<proteinExistence type="predicted"/>
<dbReference type="RefSeq" id="XP_022284019.1">
    <property type="nucleotide sequence ID" value="XM_022428711.1"/>
</dbReference>
<dbReference type="InterPro" id="IPR053137">
    <property type="entry name" value="NLR-like"/>
</dbReference>
<accession>A0A179F2S4</accession>
<dbReference type="Gene3D" id="3.40.50.1580">
    <property type="entry name" value="Nucleoside phosphorylase domain"/>
    <property type="match status" value="1"/>
</dbReference>
<protein>
    <submittedName>
        <fullName evidence="2">Pfs, NACHT and ankyrin domain-containing protein</fullName>
    </submittedName>
</protein>
<dbReference type="KEGG" id="pchm:VFPPC_10512"/>